<evidence type="ECO:0000256" key="3">
    <source>
        <dbReference type="ARBA" id="ARBA00022748"/>
    </source>
</evidence>
<proteinExistence type="predicted"/>
<keyword evidence="4 5" id="KW-0472">Membrane</keyword>
<evidence type="ECO:0000313" key="6">
    <source>
        <dbReference type="EMBL" id="ETX08152.1"/>
    </source>
</evidence>
<comment type="caution">
    <text evidence="6">The sequence shown here is derived from an EMBL/GenBank/DDBJ whole genome shotgun (WGS) entry which is preliminary data.</text>
</comment>
<dbReference type="InterPro" id="IPR036127">
    <property type="entry name" value="CcmE-like_sf"/>
</dbReference>
<dbReference type="InterPro" id="IPR004329">
    <property type="entry name" value="CcmE"/>
</dbReference>
<dbReference type="GO" id="GO:0020037">
    <property type="term" value="F:heme binding"/>
    <property type="evidence" value="ECO:0007669"/>
    <property type="project" value="InterPro"/>
</dbReference>
<evidence type="ECO:0000256" key="2">
    <source>
        <dbReference type="ARBA" id="ARBA00022617"/>
    </source>
</evidence>
<keyword evidence="7" id="KW-1185">Reference proteome</keyword>
<dbReference type="GO" id="GO:0005886">
    <property type="term" value="C:plasma membrane"/>
    <property type="evidence" value="ECO:0007669"/>
    <property type="project" value="InterPro"/>
</dbReference>
<sequence length="139" mass="15030">MSKQHIKLAIGAVIVVAAIGYLMFSGSTGNTAFFMTVPELQAQTQDMRGAALRIAGKVTEDPIQWDVQKLSLAFTMGEGEARIPVRYKGVKPDMFQAGADVIVEGKIGPDGVLVANNLMTSCPSKYEEEKKRKPAKEKA</sequence>
<reference evidence="6 7" key="1">
    <citation type="journal article" date="2014" name="Nature">
        <title>An environmental bacterial taxon with a large and distinct metabolic repertoire.</title>
        <authorList>
            <person name="Wilson M.C."/>
            <person name="Mori T."/>
            <person name="Ruckert C."/>
            <person name="Uria A.R."/>
            <person name="Helf M.J."/>
            <person name="Takada K."/>
            <person name="Gernert C."/>
            <person name="Steffens U.A."/>
            <person name="Heycke N."/>
            <person name="Schmitt S."/>
            <person name="Rinke C."/>
            <person name="Helfrich E.J."/>
            <person name="Brachmann A.O."/>
            <person name="Gurgui C."/>
            <person name="Wakimoto T."/>
            <person name="Kracht M."/>
            <person name="Crusemann M."/>
            <person name="Hentschel U."/>
            <person name="Abe I."/>
            <person name="Matsunaga S."/>
            <person name="Kalinowski J."/>
            <person name="Takeyama H."/>
            <person name="Piel J."/>
        </authorList>
    </citation>
    <scope>NUCLEOTIDE SEQUENCE [LARGE SCALE GENOMIC DNA]</scope>
    <source>
        <strain evidence="7">TSY2</strain>
    </source>
</reference>
<dbReference type="SUPFAM" id="SSF82093">
    <property type="entry name" value="Heme chaperone CcmE"/>
    <property type="match status" value="1"/>
</dbReference>
<evidence type="ECO:0008006" key="8">
    <source>
        <dbReference type="Google" id="ProtNLM"/>
    </source>
</evidence>
<organism evidence="6 7">
    <name type="scientific">Candidatus Entotheonella gemina</name>
    <dbReference type="NCBI Taxonomy" id="1429439"/>
    <lineage>
        <taxon>Bacteria</taxon>
        <taxon>Pseudomonadati</taxon>
        <taxon>Nitrospinota/Tectimicrobiota group</taxon>
        <taxon>Candidatus Tectimicrobiota</taxon>
        <taxon>Candidatus Entotheonellia</taxon>
        <taxon>Candidatus Entotheonellales</taxon>
        <taxon>Candidatus Entotheonellaceae</taxon>
        <taxon>Candidatus Entotheonella</taxon>
    </lineage>
</organism>
<keyword evidence="5" id="KW-0812">Transmembrane</keyword>
<keyword evidence="2" id="KW-0408">Iron</keyword>
<evidence type="ECO:0000256" key="4">
    <source>
        <dbReference type="ARBA" id="ARBA00023136"/>
    </source>
</evidence>
<keyword evidence="2" id="KW-0479">Metal-binding</keyword>
<dbReference type="Gene3D" id="2.40.50.140">
    <property type="entry name" value="Nucleic acid-binding proteins"/>
    <property type="match status" value="1"/>
</dbReference>
<dbReference type="AlphaFoldDB" id="W4MES3"/>
<comment type="subcellular location">
    <subcellularLocation>
        <location evidence="1">Membrane</location>
    </subcellularLocation>
</comment>
<dbReference type="Pfam" id="PF03100">
    <property type="entry name" value="CcmE"/>
    <property type="match status" value="1"/>
</dbReference>
<protein>
    <recommendedName>
        <fullName evidence="8">Cytochrome C biogenesis protein CcmE</fullName>
    </recommendedName>
</protein>
<name>W4MES3_9BACT</name>
<keyword evidence="2" id="KW-0349">Heme</keyword>
<dbReference type="InterPro" id="IPR012340">
    <property type="entry name" value="NA-bd_OB-fold"/>
</dbReference>
<evidence type="ECO:0000256" key="1">
    <source>
        <dbReference type="ARBA" id="ARBA00004370"/>
    </source>
</evidence>
<accession>W4MES3</accession>
<evidence type="ECO:0000256" key="5">
    <source>
        <dbReference type="SAM" id="Phobius"/>
    </source>
</evidence>
<keyword evidence="3" id="KW-0201">Cytochrome c-type biogenesis</keyword>
<dbReference type="GO" id="GO:0017003">
    <property type="term" value="P:protein-heme linkage"/>
    <property type="evidence" value="ECO:0007669"/>
    <property type="project" value="InterPro"/>
</dbReference>
<dbReference type="GO" id="GO:0017004">
    <property type="term" value="P:cytochrome complex assembly"/>
    <property type="evidence" value="ECO:0007669"/>
    <property type="project" value="UniProtKB-KW"/>
</dbReference>
<evidence type="ECO:0000313" key="7">
    <source>
        <dbReference type="Proteomes" id="UP000019140"/>
    </source>
</evidence>
<gene>
    <name evidence="6" type="ORF">ETSY2_07040</name>
</gene>
<keyword evidence="5" id="KW-1133">Transmembrane helix</keyword>
<feature type="transmembrane region" description="Helical" evidence="5">
    <location>
        <begin position="6"/>
        <end position="24"/>
    </location>
</feature>
<dbReference type="Proteomes" id="UP000019140">
    <property type="component" value="Unassembled WGS sequence"/>
</dbReference>
<dbReference type="EMBL" id="AZHX01000286">
    <property type="protein sequence ID" value="ETX08152.1"/>
    <property type="molecule type" value="Genomic_DNA"/>
</dbReference>
<dbReference type="HOGENOM" id="CLU_079503_3_2_7"/>